<evidence type="ECO:0000313" key="2">
    <source>
        <dbReference type="EMBL" id="KAK9755997.1"/>
    </source>
</evidence>
<proteinExistence type="predicted"/>
<protein>
    <recommendedName>
        <fullName evidence="1">Retrovirus-related Pol polyprotein from transposon TNT 1-94-like beta-barrel domain-containing protein</fullName>
    </recommendedName>
</protein>
<dbReference type="PANTHER" id="PTHR34222">
    <property type="entry name" value="GAG_PRE-INTEGRS DOMAIN-CONTAINING PROTEIN"/>
    <property type="match status" value="1"/>
</dbReference>
<dbReference type="PANTHER" id="PTHR34222:SF79">
    <property type="entry name" value="RETROVIRUS-RELATED POL POLYPROTEIN FROM TRANSPOSON TNT 1-94"/>
    <property type="match status" value="1"/>
</dbReference>
<dbReference type="EMBL" id="JBDFQZ010000001">
    <property type="protein sequence ID" value="KAK9755997.1"/>
    <property type="molecule type" value="Genomic_DNA"/>
</dbReference>
<dbReference type="Pfam" id="PF22936">
    <property type="entry name" value="Pol_BBD"/>
    <property type="match status" value="1"/>
</dbReference>
<comment type="caution">
    <text evidence="2">The sequence shown here is derived from an EMBL/GenBank/DDBJ whole genome shotgun (WGS) entry which is preliminary data.</text>
</comment>
<accession>A0AAW1N932</accession>
<evidence type="ECO:0000259" key="1">
    <source>
        <dbReference type="Pfam" id="PF22936"/>
    </source>
</evidence>
<dbReference type="Proteomes" id="UP001443914">
    <property type="component" value="Unassembled WGS sequence"/>
</dbReference>
<dbReference type="AlphaFoldDB" id="A0AAW1N932"/>
<keyword evidence="3" id="KW-1185">Reference proteome</keyword>
<reference evidence="2" key="1">
    <citation type="submission" date="2024-03" db="EMBL/GenBank/DDBJ databases">
        <title>WGS assembly of Saponaria officinalis var. Norfolk2.</title>
        <authorList>
            <person name="Jenkins J."/>
            <person name="Shu S."/>
            <person name="Grimwood J."/>
            <person name="Barry K."/>
            <person name="Goodstein D."/>
            <person name="Schmutz J."/>
            <person name="Leebens-Mack J."/>
            <person name="Osbourn A."/>
        </authorList>
    </citation>
    <scope>NUCLEOTIDE SEQUENCE [LARGE SCALE GENOMIC DNA]</scope>
    <source>
        <strain evidence="2">JIC</strain>
    </source>
</reference>
<dbReference type="InterPro" id="IPR054722">
    <property type="entry name" value="PolX-like_BBD"/>
</dbReference>
<feature type="domain" description="Retrovirus-related Pol polyprotein from transposon TNT 1-94-like beta-barrel" evidence="1">
    <location>
        <begin position="193"/>
        <end position="267"/>
    </location>
</feature>
<organism evidence="2 3">
    <name type="scientific">Saponaria officinalis</name>
    <name type="common">Common soapwort</name>
    <name type="synonym">Lychnis saponaria</name>
    <dbReference type="NCBI Taxonomy" id="3572"/>
    <lineage>
        <taxon>Eukaryota</taxon>
        <taxon>Viridiplantae</taxon>
        <taxon>Streptophyta</taxon>
        <taxon>Embryophyta</taxon>
        <taxon>Tracheophyta</taxon>
        <taxon>Spermatophyta</taxon>
        <taxon>Magnoliopsida</taxon>
        <taxon>eudicotyledons</taxon>
        <taxon>Gunneridae</taxon>
        <taxon>Pentapetalae</taxon>
        <taxon>Caryophyllales</taxon>
        <taxon>Caryophyllaceae</taxon>
        <taxon>Caryophylleae</taxon>
        <taxon>Saponaria</taxon>
    </lineage>
</organism>
<evidence type="ECO:0000313" key="3">
    <source>
        <dbReference type="Proteomes" id="UP001443914"/>
    </source>
</evidence>
<sequence>MDPLPSVNQAFSKIHQAEVQKSITASEFVPELDSVAMIASQQHTPGISSDYNVRGHTVGNNWKRGTKKAKVDRPFYCDHCHKSGHTRDFCWKLKNQKSRSSVQDAKAPYAGRRFAAHVEEAQQFDGDTPCDVPQQCESSVFPPDPSFVQAVAKKLFRLQNMSAAPAPHSLAGMAYTFTAHANASTVLRNTNGWIVDYGASDHMTYDMNNFSTYRLLPKPISVNLPDGQTKLVQYWGDVVLTDYFTLKNVLYLPDFKHNLLSLGRLSDDTDLLANFTSSPFN</sequence>
<name>A0AAW1N932_SAPOF</name>
<gene>
    <name evidence="2" type="ORF">RND81_01G065900</name>
</gene>